<organism evidence="12 13">
    <name type="scientific">Plebeiibacterium marinum</name>
    <dbReference type="NCBI Taxonomy" id="2992111"/>
    <lineage>
        <taxon>Bacteria</taxon>
        <taxon>Pseudomonadati</taxon>
        <taxon>Bacteroidota</taxon>
        <taxon>Bacteroidia</taxon>
        <taxon>Marinilabiliales</taxon>
        <taxon>Marinilabiliaceae</taxon>
        <taxon>Plebeiibacterium</taxon>
    </lineage>
</organism>
<protein>
    <recommendedName>
        <fullName evidence="7">Tricorn protease homolog</fullName>
        <ecNumber evidence="7">3.4.21.-</ecNumber>
    </recommendedName>
</protein>
<dbReference type="EMBL" id="JAPDPI010000015">
    <property type="protein sequence ID" value="MCW3805777.1"/>
    <property type="molecule type" value="Genomic_DNA"/>
</dbReference>
<dbReference type="PIRSF" id="PIRSF036421">
    <property type="entry name" value="Tricorn_protease"/>
    <property type="match status" value="1"/>
</dbReference>
<dbReference type="Pfam" id="PF26550">
    <property type="entry name" value="Tricorn_2nd"/>
    <property type="match status" value="1"/>
</dbReference>
<dbReference type="SUPFAM" id="SSF52096">
    <property type="entry name" value="ClpP/crotonase"/>
    <property type="match status" value="1"/>
</dbReference>
<dbReference type="SUPFAM" id="SSF50156">
    <property type="entry name" value="PDZ domain-like"/>
    <property type="match status" value="1"/>
</dbReference>
<evidence type="ECO:0000256" key="5">
    <source>
        <dbReference type="ARBA" id="ARBA00022801"/>
    </source>
</evidence>
<evidence type="ECO:0000313" key="13">
    <source>
        <dbReference type="Proteomes" id="UP001207408"/>
    </source>
</evidence>
<dbReference type="Gene3D" id="2.30.42.10">
    <property type="match status" value="1"/>
</dbReference>
<keyword evidence="5 7" id="KW-0378">Hydrolase</keyword>
<comment type="similarity">
    <text evidence="2 7">Belongs to the peptidase S41B family.</text>
</comment>
<dbReference type="InterPro" id="IPR029045">
    <property type="entry name" value="ClpP/crotonase-like_dom_sf"/>
</dbReference>
<evidence type="ECO:0000256" key="9">
    <source>
        <dbReference type="SAM" id="MobiDB-lite"/>
    </source>
</evidence>
<dbReference type="PANTHER" id="PTHR43253:SF1">
    <property type="entry name" value="TRICORN PROTEASE HOMOLOG 2-RELATED"/>
    <property type="match status" value="1"/>
</dbReference>
<dbReference type="Gene3D" id="2.130.10.10">
    <property type="entry name" value="YVTN repeat-like/Quinoprotein amine dehydrogenase"/>
    <property type="match status" value="1"/>
</dbReference>
<dbReference type="InterPro" id="IPR029414">
    <property type="entry name" value="Tricorn_PDZ"/>
</dbReference>
<dbReference type="Gene3D" id="3.30.750.44">
    <property type="match status" value="1"/>
</dbReference>
<evidence type="ECO:0000256" key="3">
    <source>
        <dbReference type="ARBA" id="ARBA00022490"/>
    </source>
</evidence>
<dbReference type="GO" id="GO:0008236">
    <property type="term" value="F:serine-type peptidase activity"/>
    <property type="evidence" value="ECO:0007669"/>
    <property type="project" value="UniProtKB-UniRule"/>
</dbReference>
<dbReference type="Pfam" id="PF26549">
    <property type="entry name" value="Tricorn_N"/>
    <property type="match status" value="1"/>
</dbReference>
<name>A0AAE3SJI9_9BACT</name>
<sequence length="1079" mass="122812">MQKFHLFCIAVAVAFSTTVMANNGSGTKLMHSPALSENQIAFVYAEDLWVADMDGSNPRRLTIDEGVESNPVFSNDGKMIAFSAEYDGNVDVFIVPSTGGVPQRLTWHPGRDLVRGFSPDDKTVLFNSGRHVFTNRYMELFTVPIKGGNPVKLPIPTAFSSCFSPDGNYVVYSPVFEAFHQWKNYRGGTQSKLWIYDVKTHDVEVIPKPQGGSNDYKPRWILNDIYFLSDRNGEFNIYSYNTVSKNIKQHTFYNDFPVLNISAYQNRILFEQAGSLHVYDRISDTIIDVKLTINTDLLELRQRFVTGNSYIRSAHISPSGVRAVFDYRGDIVTVPADKGDMENLTQTTGVHERFPSWSPNGNKMAYFSDESGEYALHIMNIATNSVKKEKLSGSGFYAYIHWAPDGESLCFVDNRRNFYLYDLKTSGISKIGTNPIYSDRPYIDFFSSWSPDSKWIAYSMNTETNYEIAYLYSIDEKKSYAISDGLSMVYNPVFDPSGKYIYMLASTDAGPVVNGFDQSSLDMDMSSSIYVVTLQKDTPNPLAKENDIEKGEKEKDEDENADEKEVKVVIDWEGLSQRIVALPIKPNLYYNLYSTQEGIIYYLVKSDFWDFSSPGKMKKYDLNERKEEEIMEASMFVVSANNKKMLYKDKDKWCITDVGTKPEKENLTTENIKIKIDPQKEWANIFYEAWRVNRDYFYDPGMHGCNWEAMKNKYSTFLSGLSCKSDLYRVMQWMFSELAVGHHRFNSKGDKYHESPKVQGGLLGADFVVDGNRYKISKILGGLNWTPELRSPLTEPGVNIKVGDCIIEVNGKQVYSSDNFYSFFENTAEKIVKLTVSDDIYGNNPRTYKVVPVKSEYELRNMDWVETNLKKVNKATNGQVAYVYVPNTTVKGHQYFKRYFFPQVNKKAIIIDERYNGGGQLADYYIDILKRPYVSSWHCRYGKDFKAPTASIQGPKVLLINEGAGSGGDYFPWMFRKFALGTIVGTTTWGGLVGISGYPEFIDGGIVTAPNLAFWTTEEGFGIENVGVAPDFEVEQWPKDIIGGRDPQLEKAIDIIMKNLEEQTSVERIRPPYPVRIRK</sequence>
<feature type="chain" id="PRO_5042103545" description="Tricorn protease homolog" evidence="10">
    <location>
        <begin position="22"/>
        <end position="1079"/>
    </location>
</feature>
<keyword evidence="3 7" id="KW-0963">Cytoplasm</keyword>
<evidence type="ECO:0000256" key="6">
    <source>
        <dbReference type="ARBA" id="ARBA00022825"/>
    </source>
</evidence>
<feature type="compositionally biased region" description="Basic and acidic residues" evidence="9">
    <location>
        <begin position="544"/>
        <end position="554"/>
    </location>
</feature>
<dbReference type="Pfam" id="PF14685">
    <property type="entry name" value="PDZ_Tricorn"/>
    <property type="match status" value="1"/>
</dbReference>
<feature type="active site" description="Charge relay system" evidence="8">
    <location>
        <position position="742"/>
    </location>
</feature>
<feature type="region of interest" description="Disordered" evidence="9">
    <location>
        <begin position="540"/>
        <end position="562"/>
    </location>
</feature>
<dbReference type="InterPro" id="IPR015943">
    <property type="entry name" value="WD40/YVTN_repeat-like_dom_sf"/>
</dbReference>
<feature type="domain" description="Tail specific protease" evidence="11">
    <location>
        <begin position="843"/>
        <end position="1035"/>
    </location>
</feature>
<evidence type="ECO:0000313" key="12">
    <source>
        <dbReference type="EMBL" id="MCW3805777.1"/>
    </source>
</evidence>
<dbReference type="InterPro" id="IPR036034">
    <property type="entry name" value="PDZ_sf"/>
</dbReference>
<proteinExistence type="inferred from homology"/>
<keyword evidence="13" id="KW-1185">Reference proteome</keyword>
<dbReference type="InterPro" id="IPR028204">
    <property type="entry name" value="Tricorn_C1"/>
</dbReference>
<dbReference type="CDD" id="cd07562">
    <property type="entry name" value="Peptidase_S41_TRI"/>
    <property type="match status" value="1"/>
</dbReference>
<comment type="function">
    <text evidence="7">Degrades oligopeptides.</text>
</comment>
<evidence type="ECO:0000259" key="11">
    <source>
        <dbReference type="SMART" id="SM00245"/>
    </source>
</evidence>
<evidence type="ECO:0000256" key="1">
    <source>
        <dbReference type="ARBA" id="ARBA00004496"/>
    </source>
</evidence>
<dbReference type="Proteomes" id="UP001207408">
    <property type="component" value="Unassembled WGS sequence"/>
</dbReference>
<dbReference type="GO" id="GO:0005737">
    <property type="term" value="C:cytoplasm"/>
    <property type="evidence" value="ECO:0007669"/>
    <property type="project" value="UniProtKB-SubCell"/>
</dbReference>
<dbReference type="GO" id="GO:0006508">
    <property type="term" value="P:proteolysis"/>
    <property type="evidence" value="ECO:0007669"/>
    <property type="project" value="UniProtKB-UniRule"/>
</dbReference>
<dbReference type="AlphaFoldDB" id="A0AAE3SJI9"/>
<dbReference type="Pfam" id="PF03572">
    <property type="entry name" value="Peptidase_S41"/>
    <property type="match status" value="1"/>
</dbReference>
<keyword evidence="4 7" id="KW-0645">Protease</keyword>
<keyword evidence="6 7" id="KW-0720">Serine protease</keyword>
<evidence type="ECO:0000256" key="4">
    <source>
        <dbReference type="ARBA" id="ARBA00022670"/>
    </source>
</evidence>
<dbReference type="SUPFAM" id="SSF69304">
    <property type="entry name" value="Tricorn protease N-terminal domain"/>
    <property type="match status" value="1"/>
</dbReference>
<feature type="active site" description="Nucleophile" evidence="8">
    <location>
        <position position="966"/>
    </location>
</feature>
<comment type="subcellular location">
    <subcellularLocation>
        <location evidence="1 7">Cytoplasm</location>
    </subcellularLocation>
</comment>
<reference evidence="12" key="1">
    <citation type="submission" date="2022-10" db="EMBL/GenBank/DDBJ databases">
        <authorList>
            <person name="Yu W.X."/>
        </authorList>
    </citation>
    <scope>NUCLEOTIDE SEQUENCE</scope>
    <source>
        <strain evidence="12">D04</strain>
    </source>
</reference>
<dbReference type="SUPFAM" id="SSF69322">
    <property type="entry name" value="Tricorn protease domain 2"/>
    <property type="match status" value="1"/>
</dbReference>
<dbReference type="InterPro" id="IPR005151">
    <property type="entry name" value="Tail-specific_protease"/>
</dbReference>
<gene>
    <name evidence="12" type="ORF">OM074_09065</name>
</gene>
<evidence type="ECO:0000256" key="2">
    <source>
        <dbReference type="ARBA" id="ARBA00008524"/>
    </source>
</evidence>
<dbReference type="EC" id="3.4.21.-" evidence="7"/>
<dbReference type="Gene3D" id="3.90.226.10">
    <property type="entry name" value="2-enoyl-CoA Hydratase, Chain A, domain 1"/>
    <property type="match status" value="1"/>
</dbReference>
<accession>A0AAE3SJI9</accession>
<dbReference type="RefSeq" id="WP_301199143.1">
    <property type="nucleotide sequence ID" value="NZ_JAPDPI010000015.1"/>
</dbReference>
<feature type="active site" description="Charge relay system" evidence="8">
    <location>
        <position position="1024"/>
    </location>
</feature>
<dbReference type="SMART" id="SM00245">
    <property type="entry name" value="TSPc"/>
    <property type="match status" value="1"/>
</dbReference>
<evidence type="ECO:0000256" key="7">
    <source>
        <dbReference type="PIRNR" id="PIRNR036421"/>
    </source>
</evidence>
<evidence type="ECO:0000256" key="10">
    <source>
        <dbReference type="SAM" id="SignalP"/>
    </source>
</evidence>
<keyword evidence="10" id="KW-0732">Signal</keyword>
<evidence type="ECO:0000256" key="8">
    <source>
        <dbReference type="PIRSR" id="PIRSR036421-1"/>
    </source>
</evidence>
<dbReference type="Pfam" id="PF14684">
    <property type="entry name" value="Tricorn_C1"/>
    <property type="match status" value="1"/>
</dbReference>
<comment type="caution">
    <text evidence="12">The sequence shown here is derived from an EMBL/GenBank/DDBJ whole genome shotgun (WGS) entry which is preliminary data.</text>
</comment>
<dbReference type="InterPro" id="IPR012393">
    <property type="entry name" value="Tricorn_protease"/>
</dbReference>
<dbReference type="PANTHER" id="PTHR43253">
    <property type="entry name" value="TRICORN PROTEASE HOMOLOG 2-RELATED"/>
    <property type="match status" value="1"/>
</dbReference>
<feature type="signal peptide" evidence="10">
    <location>
        <begin position="1"/>
        <end position="21"/>
    </location>
</feature>
<dbReference type="Gene3D" id="2.120.10.60">
    <property type="entry name" value="Tricorn protease N-terminal domain"/>
    <property type="match status" value="1"/>
</dbReference>